<evidence type="ECO:0000313" key="7">
    <source>
        <dbReference type="Proteomes" id="UP000054686"/>
    </source>
</evidence>
<dbReference type="PRINTS" id="PR00469">
    <property type="entry name" value="PNDRDTASEII"/>
</dbReference>
<dbReference type="AlphaFoldDB" id="A0A0V8RR20"/>
<dbReference type="PRINTS" id="PR00368">
    <property type="entry name" value="FADPNR"/>
</dbReference>
<dbReference type="GO" id="GO:0005737">
    <property type="term" value="C:cytoplasm"/>
    <property type="evidence" value="ECO:0007669"/>
    <property type="project" value="TreeGrafter"/>
</dbReference>
<evidence type="ECO:0000313" key="6">
    <source>
        <dbReference type="EMBL" id="KSW10362.1"/>
    </source>
</evidence>
<keyword evidence="3" id="KW-0274">FAD</keyword>
<evidence type="ECO:0000259" key="5">
    <source>
        <dbReference type="Pfam" id="PF07992"/>
    </source>
</evidence>
<keyword evidence="4" id="KW-0560">Oxidoreductase</keyword>
<dbReference type="PANTHER" id="PTHR43735:SF3">
    <property type="entry name" value="FERROPTOSIS SUPPRESSOR PROTEIN 1"/>
    <property type="match status" value="1"/>
</dbReference>
<dbReference type="Pfam" id="PF07992">
    <property type="entry name" value="Pyr_redox_2"/>
    <property type="match status" value="1"/>
</dbReference>
<reference evidence="6 7" key="1">
    <citation type="submission" date="2015-10" db="EMBL/GenBank/DDBJ databases">
        <title>Draft Genome of Actinomyces odontolyticus subsp. actinosynbacter strain XH001.</title>
        <authorList>
            <person name="Mclean J.S."/>
            <person name="He X."/>
        </authorList>
    </citation>
    <scope>NUCLEOTIDE SEQUENCE [LARGE SCALE GENOMIC DNA]</scope>
    <source>
        <strain evidence="6 7">XH001</strain>
    </source>
</reference>
<accession>A0A0V8RR20</accession>
<evidence type="ECO:0000256" key="3">
    <source>
        <dbReference type="ARBA" id="ARBA00022827"/>
    </source>
</evidence>
<evidence type="ECO:0000256" key="1">
    <source>
        <dbReference type="ARBA" id="ARBA00006442"/>
    </source>
</evidence>
<dbReference type="EMBL" id="LLVT01000003">
    <property type="protein sequence ID" value="KSW10362.1"/>
    <property type="molecule type" value="Genomic_DNA"/>
</dbReference>
<keyword evidence="2" id="KW-0285">Flavoprotein</keyword>
<feature type="domain" description="FAD/NAD(P)-binding" evidence="5">
    <location>
        <begin position="3"/>
        <end position="290"/>
    </location>
</feature>
<organism evidence="6 7">
    <name type="scientific">Schaalia odontolytica</name>
    <dbReference type="NCBI Taxonomy" id="1660"/>
    <lineage>
        <taxon>Bacteria</taxon>
        <taxon>Bacillati</taxon>
        <taxon>Actinomycetota</taxon>
        <taxon>Actinomycetes</taxon>
        <taxon>Actinomycetales</taxon>
        <taxon>Actinomycetaceae</taxon>
        <taxon>Schaalia</taxon>
    </lineage>
</organism>
<dbReference type="InterPro" id="IPR023753">
    <property type="entry name" value="FAD/NAD-binding_dom"/>
</dbReference>
<name>A0A0V8RR20_9ACTO</name>
<evidence type="ECO:0000256" key="2">
    <source>
        <dbReference type="ARBA" id="ARBA00022630"/>
    </source>
</evidence>
<dbReference type="GO" id="GO:0050660">
    <property type="term" value="F:flavin adenine dinucleotide binding"/>
    <property type="evidence" value="ECO:0007669"/>
    <property type="project" value="TreeGrafter"/>
</dbReference>
<dbReference type="InterPro" id="IPR036188">
    <property type="entry name" value="FAD/NAD-bd_sf"/>
</dbReference>
<dbReference type="PANTHER" id="PTHR43735">
    <property type="entry name" value="APOPTOSIS-INDUCING FACTOR 1"/>
    <property type="match status" value="1"/>
</dbReference>
<dbReference type="Proteomes" id="UP000054686">
    <property type="component" value="Unassembled WGS sequence"/>
</dbReference>
<evidence type="ECO:0000256" key="4">
    <source>
        <dbReference type="ARBA" id="ARBA00023002"/>
    </source>
</evidence>
<comment type="similarity">
    <text evidence="1">Belongs to the FAD-dependent oxidoreductase family.</text>
</comment>
<proteinExistence type="inferred from homology"/>
<dbReference type="GO" id="GO:0004174">
    <property type="term" value="F:electron-transferring-flavoprotein dehydrogenase activity"/>
    <property type="evidence" value="ECO:0007669"/>
    <property type="project" value="TreeGrafter"/>
</dbReference>
<dbReference type="RefSeq" id="WP_060567257.1">
    <property type="nucleotide sequence ID" value="NZ_CP040006.1"/>
</dbReference>
<gene>
    <name evidence="6" type="ORF">APY09_07580</name>
</gene>
<sequence length="365" mass="39213">MARVAVIGGGYGGVTVAKGLDPIADVVLIEQKDQFVHHAAALRAAVDTVWEHAIFMPYTNLLHRGEVVRGTVSRVDGTTVHVFGHDPIEADYVVFATGSTYPFPAKYSSYRSSVAKARLEQLHENLGRARSVMIVGGGTVGIELTGELANAFPGLDITIVEASDQILGTPGYTDALRNEISEQLSTLGVRVVTGSELAYLPPQNVGDLGHFMVETKNGEVIEADLWFQCYGARANTGFLIGSDYESVMNPNGTIRVDGTMQVADHPNVYAVGDLTDVRESKRADAARQQARVVIANITAQIEGEKPDAIYQPTKEWVILPLGPNMGASQLLDADGQTRILGAEQTAEIKGTDLMVSVIRSQLNLP</sequence>
<protein>
    <submittedName>
        <fullName evidence="6">Pyridine nucleotide-disulfide oxidoreductase</fullName>
    </submittedName>
</protein>
<dbReference type="SUPFAM" id="SSF51905">
    <property type="entry name" value="FAD/NAD(P)-binding domain"/>
    <property type="match status" value="1"/>
</dbReference>
<dbReference type="Gene3D" id="3.50.50.100">
    <property type="match status" value="1"/>
</dbReference>
<dbReference type="OrthoDB" id="3248171at2"/>
<comment type="caution">
    <text evidence="6">The sequence shown here is derived from an EMBL/GenBank/DDBJ whole genome shotgun (WGS) entry which is preliminary data.</text>
</comment>